<dbReference type="InterPro" id="IPR008145">
    <property type="entry name" value="GK/Ca_channel_bsu"/>
</dbReference>
<evidence type="ECO:0000256" key="4">
    <source>
        <dbReference type="ARBA" id="ARBA00016296"/>
    </source>
</evidence>
<feature type="domain" description="Guanylate kinase-like" evidence="12">
    <location>
        <begin position="4"/>
        <end position="184"/>
    </location>
</feature>
<keyword evidence="7 11" id="KW-0547">Nucleotide-binding</keyword>
<keyword evidence="14" id="KW-1185">Reference proteome</keyword>
<dbReference type="PANTHER" id="PTHR23117:SF13">
    <property type="entry name" value="GUANYLATE KINASE"/>
    <property type="match status" value="1"/>
</dbReference>
<organism evidence="13 14">
    <name type="scientific">Candidatus Pantoea edessiphila</name>
    <dbReference type="NCBI Taxonomy" id="2044610"/>
    <lineage>
        <taxon>Bacteria</taxon>
        <taxon>Pseudomonadati</taxon>
        <taxon>Pseudomonadota</taxon>
        <taxon>Gammaproteobacteria</taxon>
        <taxon>Enterobacterales</taxon>
        <taxon>Erwiniaceae</taxon>
        <taxon>Pantoea</taxon>
    </lineage>
</organism>
<evidence type="ECO:0000313" key="13">
    <source>
        <dbReference type="EMBL" id="PPI86421.1"/>
    </source>
</evidence>
<evidence type="ECO:0000256" key="3">
    <source>
        <dbReference type="ARBA" id="ARBA00012961"/>
    </source>
</evidence>
<dbReference type="RefSeq" id="WP_136130364.1">
    <property type="nucleotide sequence ID" value="NZ_PDKU01000004.1"/>
</dbReference>
<evidence type="ECO:0000256" key="1">
    <source>
        <dbReference type="ARBA" id="ARBA00004496"/>
    </source>
</evidence>
<evidence type="ECO:0000256" key="5">
    <source>
        <dbReference type="ARBA" id="ARBA00022490"/>
    </source>
</evidence>
<dbReference type="OrthoDB" id="9808150at2"/>
<comment type="similarity">
    <text evidence="2 11">Belongs to the guanylate kinase family.</text>
</comment>
<protein>
    <recommendedName>
        <fullName evidence="4 11">Guanylate kinase</fullName>
        <ecNumber evidence="3 11">2.7.4.8</ecNumber>
    </recommendedName>
    <alternativeName>
        <fullName evidence="10 11">GMP kinase</fullName>
    </alternativeName>
</protein>
<comment type="catalytic activity">
    <reaction evidence="11">
        <text>GMP + ATP = GDP + ADP</text>
        <dbReference type="Rhea" id="RHEA:20780"/>
        <dbReference type="ChEBI" id="CHEBI:30616"/>
        <dbReference type="ChEBI" id="CHEBI:58115"/>
        <dbReference type="ChEBI" id="CHEBI:58189"/>
        <dbReference type="ChEBI" id="CHEBI:456216"/>
        <dbReference type="EC" id="2.7.4.8"/>
    </reaction>
</comment>
<dbReference type="SUPFAM" id="SSF52540">
    <property type="entry name" value="P-loop containing nucleoside triphosphate hydrolases"/>
    <property type="match status" value="1"/>
</dbReference>
<gene>
    <name evidence="11" type="primary">gmk</name>
    <name evidence="13" type="ORF">CRV10_03010</name>
</gene>
<comment type="function">
    <text evidence="11">Essential for recycling GMP and indirectly, cGMP.</text>
</comment>
<name>A0A2P5SVS1_9GAMM</name>
<accession>A0A2P5SVS1</accession>
<dbReference type="PROSITE" id="PS00856">
    <property type="entry name" value="GUANYLATE_KINASE_1"/>
    <property type="match status" value="1"/>
</dbReference>
<comment type="caution">
    <text evidence="13">The sequence shown here is derived from an EMBL/GenBank/DDBJ whole genome shotgun (WGS) entry which is preliminary data.</text>
</comment>
<reference evidence="13 14" key="1">
    <citation type="journal article" date="2018" name="Genome Biol. Evol.">
        <title>Cladogenesis and Genomic Streamlining in Extracellular Endosymbionts of Tropical Stink Bugs.</title>
        <authorList>
            <person name="Otero-Bravo A."/>
            <person name="Goffredi S."/>
            <person name="Sabree Z.L."/>
        </authorList>
    </citation>
    <scope>NUCLEOTIDE SEQUENCE [LARGE SCALE GENOMIC DNA]</scope>
    <source>
        <strain evidence="13 14">SoEL</strain>
    </source>
</reference>
<evidence type="ECO:0000256" key="9">
    <source>
        <dbReference type="ARBA" id="ARBA00022840"/>
    </source>
</evidence>
<evidence type="ECO:0000256" key="2">
    <source>
        <dbReference type="ARBA" id="ARBA00005790"/>
    </source>
</evidence>
<dbReference type="InterPro" id="IPR027417">
    <property type="entry name" value="P-loop_NTPase"/>
</dbReference>
<keyword evidence="6 11" id="KW-0808">Transferase</keyword>
<dbReference type="EC" id="2.7.4.8" evidence="3 11"/>
<dbReference type="GO" id="GO:0005829">
    <property type="term" value="C:cytosol"/>
    <property type="evidence" value="ECO:0007669"/>
    <property type="project" value="TreeGrafter"/>
</dbReference>
<comment type="subcellular location">
    <subcellularLocation>
        <location evidence="1 11">Cytoplasm</location>
    </subcellularLocation>
</comment>
<dbReference type="PANTHER" id="PTHR23117">
    <property type="entry name" value="GUANYLATE KINASE-RELATED"/>
    <property type="match status" value="1"/>
</dbReference>
<dbReference type="FunFam" id="3.40.50.300:FF:000084">
    <property type="entry name" value="Guanylate kinase"/>
    <property type="match status" value="1"/>
</dbReference>
<dbReference type="GO" id="GO:0004385">
    <property type="term" value="F:GMP kinase activity"/>
    <property type="evidence" value="ECO:0007669"/>
    <property type="project" value="UniProtKB-UniRule"/>
</dbReference>
<dbReference type="InterPro" id="IPR008144">
    <property type="entry name" value="Guanylate_kin-like_dom"/>
</dbReference>
<dbReference type="GO" id="GO:0005524">
    <property type="term" value="F:ATP binding"/>
    <property type="evidence" value="ECO:0007669"/>
    <property type="project" value="UniProtKB-UniRule"/>
</dbReference>
<dbReference type="Pfam" id="PF00625">
    <property type="entry name" value="Guanylate_kin"/>
    <property type="match status" value="1"/>
</dbReference>
<evidence type="ECO:0000256" key="6">
    <source>
        <dbReference type="ARBA" id="ARBA00022679"/>
    </source>
</evidence>
<dbReference type="NCBIfam" id="TIGR03263">
    <property type="entry name" value="guanyl_kin"/>
    <property type="match status" value="1"/>
</dbReference>
<dbReference type="PROSITE" id="PS50052">
    <property type="entry name" value="GUANYLATE_KINASE_2"/>
    <property type="match status" value="1"/>
</dbReference>
<dbReference type="AlphaFoldDB" id="A0A2P5SVS1"/>
<evidence type="ECO:0000256" key="7">
    <source>
        <dbReference type="ARBA" id="ARBA00022741"/>
    </source>
</evidence>
<feature type="binding site" evidence="11">
    <location>
        <begin position="11"/>
        <end position="18"/>
    </location>
    <ligand>
        <name>ATP</name>
        <dbReference type="ChEBI" id="CHEBI:30616"/>
    </ligand>
</feature>
<proteinExistence type="inferred from homology"/>
<evidence type="ECO:0000256" key="11">
    <source>
        <dbReference type="HAMAP-Rule" id="MF_00328"/>
    </source>
</evidence>
<sequence length="208" mass="24451">MFQGILYIVSAPSGTGKSSLIQALLKTLTLYSIKVSISYTTRSIRPGEVHGQHYYFIKKYQFKKMIDKDDFLEYAKVFKHYYGTSCRKVHQVLSKGFDILLDIDWQGAKQIRDKISNTKSIFILPPSKTELNKRLRSRGQDSENVIKFRMEQAIEEMNHYKEYDYLIINDDFNVALNDLKTIIYAEYLNMSRQKMRYKSLINNLLTID</sequence>
<evidence type="ECO:0000256" key="8">
    <source>
        <dbReference type="ARBA" id="ARBA00022777"/>
    </source>
</evidence>
<dbReference type="InterPro" id="IPR020590">
    <property type="entry name" value="Guanylate_kinase_CS"/>
</dbReference>
<dbReference type="Proteomes" id="UP000296144">
    <property type="component" value="Unassembled WGS sequence"/>
</dbReference>
<dbReference type="Gene3D" id="3.40.50.300">
    <property type="entry name" value="P-loop containing nucleotide triphosphate hydrolases"/>
    <property type="match status" value="1"/>
</dbReference>
<dbReference type="InterPro" id="IPR017665">
    <property type="entry name" value="Guanylate_kinase"/>
</dbReference>
<keyword evidence="8 11" id="KW-0418">Kinase</keyword>
<dbReference type="EMBL" id="PDKU01000004">
    <property type="protein sequence ID" value="PPI86421.1"/>
    <property type="molecule type" value="Genomic_DNA"/>
</dbReference>
<dbReference type="Gene3D" id="3.30.63.10">
    <property type="entry name" value="Guanylate Kinase phosphate binding domain"/>
    <property type="match status" value="1"/>
</dbReference>
<evidence type="ECO:0000313" key="14">
    <source>
        <dbReference type="Proteomes" id="UP000296144"/>
    </source>
</evidence>
<dbReference type="SMART" id="SM00072">
    <property type="entry name" value="GuKc"/>
    <property type="match status" value="1"/>
</dbReference>
<evidence type="ECO:0000259" key="12">
    <source>
        <dbReference type="PROSITE" id="PS50052"/>
    </source>
</evidence>
<dbReference type="CDD" id="cd00071">
    <property type="entry name" value="GMPK"/>
    <property type="match status" value="1"/>
</dbReference>
<dbReference type="FunFam" id="3.30.63.10:FF:000002">
    <property type="entry name" value="Guanylate kinase 1"/>
    <property type="match status" value="1"/>
</dbReference>
<evidence type="ECO:0000256" key="10">
    <source>
        <dbReference type="ARBA" id="ARBA00030128"/>
    </source>
</evidence>
<keyword evidence="5 11" id="KW-0963">Cytoplasm</keyword>
<dbReference type="HAMAP" id="MF_00328">
    <property type="entry name" value="Guanylate_kinase"/>
    <property type="match status" value="1"/>
</dbReference>
<keyword evidence="9 11" id="KW-0067">ATP-binding</keyword>